<dbReference type="PANTHER" id="PTHR40142">
    <property type="entry name" value="BPI FOLD-CONTAINING FAMILY B, MEMBER 9B-RELATED"/>
    <property type="match status" value="1"/>
</dbReference>
<proteinExistence type="predicted"/>
<evidence type="ECO:0000313" key="1">
    <source>
        <dbReference type="Proteomes" id="UP000000715"/>
    </source>
</evidence>
<dbReference type="PANTHER" id="PTHR40142:SF1">
    <property type="entry name" value="BPI FOLD CONTAINING FAMILY B, MEMBER 9B-RELATED"/>
    <property type="match status" value="1"/>
</dbReference>
<organism evidence="1 2">
    <name type="scientific">Mustela putorius furo</name>
    <name type="common">European domestic ferret</name>
    <name type="synonym">Mustela furo</name>
    <dbReference type="NCBI Taxonomy" id="9669"/>
    <lineage>
        <taxon>Eukaryota</taxon>
        <taxon>Metazoa</taxon>
        <taxon>Chordata</taxon>
        <taxon>Craniata</taxon>
        <taxon>Vertebrata</taxon>
        <taxon>Euteleostomi</taxon>
        <taxon>Mammalia</taxon>
        <taxon>Eutheria</taxon>
        <taxon>Laurasiatheria</taxon>
        <taxon>Carnivora</taxon>
        <taxon>Caniformia</taxon>
        <taxon>Musteloidea</taxon>
        <taxon>Mustelidae</taxon>
        <taxon>Mustelinae</taxon>
        <taxon>Mustela</taxon>
    </lineage>
</organism>
<sequence>MNTTLPPKIQKKLMCEKVLLSGTIGKVLSTVTNSDLLSILDVTSALNLPGGDALGGILGKGSGGLTSQLPLPSLSKVTDTLSIAGDLGSLLPTGAEKNPAKGLVDTLGVANLPLPLNDVGEQAGKLTESTQDMLNSALPAGIGDAVTGMLGNINIEDLLLGLNVQAVTVENMTSAMTGGGILVQATTTAIIGGKGLAGPVVSILGFQVHGEVTLKIGLSTNNTQCVNLQVQDKDIKVTKVSLQIVDTYFQESESCDIEFSDFNECKNSTGLFKYEVKSSRISIRGLSISYCAKALFNSGIVPVLGGPLPPDPKNANISLTLSSKFLKEIVAQSAKQSSVKMNNLAASISKIVYSFQSGNQIQATYWVTVEKDGESFATGKTTLILSHDCKILKDKLIPDIKVKSSEHSVTPPEDEDEVQDVMPVVLKKFLSAVNEMTSMWNVPPGITSNPLTKAKVEVLKSNDLQAAN</sequence>
<keyword evidence="1" id="KW-1185">Reference proteome</keyword>
<dbReference type="RefSeq" id="XP_044940151.1">
    <property type="nucleotide sequence ID" value="XM_045084216.1"/>
</dbReference>
<dbReference type="InterPro" id="IPR034433">
    <property type="entry name" value="Vomeromodulin"/>
</dbReference>
<reference evidence="2" key="1">
    <citation type="submission" date="2025-08" db="UniProtKB">
        <authorList>
            <consortium name="RefSeq"/>
        </authorList>
    </citation>
    <scope>IDENTIFICATION</scope>
    <source>
        <tissue evidence="2">Brain</tissue>
    </source>
</reference>
<dbReference type="Proteomes" id="UP000000715">
    <property type="component" value="Unplaced"/>
</dbReference>
<accession>A0A8U0V7A7</accession>
<dbReference type="GO" id="GO:0007608">
    <property type="term" value="P:sensory perception of smell"/>
    <property type="evidence" value="ECO:0007669"/>
    <property type="project" value="InterPro"/>
</dbReference>
<evidence type="ECO:0000313" key="2">
    <source>
        <dbReference type="RefSeq" id="XP_044940151.1"/>
    </source>
</evidence>
<gene>
    <name evidence="2" type="primary">LOC101682547</name>
</gene>
<dbReference type="AlphaFoldDB" id="A0A8U0V7A7"/>
<dbReference type="OrthoDB" id="9634347at2759"/>
<protein>
    <submittedName>
        <fullName evidence="2">Vomeromodulin</fullName>
    </submittedName>
</protein>
<name>A0A8U0V7A7_MUSPF</name>
<dbReference type="GeneID" id="101682547"/>